<comment type="caution">
    <text evidence="1">The sequence shown here is derived from an EMBL/GenBank/DDBJ whole genome shotgun (WGS) entry which is preliminary data.</text>
</comment>
<keyword evidence="2" id="KW-1185">Reference proteome</keyword>
<reference evidence="1 2" key="1">
    <citation type="journal article" date="2021" name="ISME Commun">
        <title>Automated analysis of genomic sequences facilitates high-throughput and comprehensive description of bacteria.</title>
        <authorList>
            <person name="Hitch T.C.A."/>
        </authorList>
    </citation>
    <scope>NUCLEOTIDE SEQUENCE [LARGE SCALE GENOMIC DNA]</scope>
    <source>
        <strain evidence="1 2">Sanger_23</strain>
    </source>
</reference>
<dbReference type="InterPro" id="IPR021080">
    <property type="entry name" value="Minor_capsid_protein"/>
</dbReference>
<organism evidence="1 2">
    <name type="scientific">Blautia ammoniilytica</name>
    <dbReference type="NCBI Taxonomy" id="2981782"/>
    <lineage>
        <taxon>Bacteria</taxon>
        <taxon>Bacillati</taxon>
        <taxon>Bacillota</taxon>
        <taxon>Clostridia</taxon>
        <taxon>Lachnospirales</taxon>
        <taxon>Lachnospiraceae</taxon>
        <taxon>Blautia</taxon>
    </lineage>
</organism>
<dbReference type="EMBL" id="JAOQJL010000004">
    <property type="protein sequence ID" value="MCU6764323.1"/>
    <property type="molecule type" value="Genomic_DNA"/>
</dbReference>
<gene>
    <name evidence="1" type="ORF">OCV61_02735</name>
</gene>
<dbReference type="RefSeq" id="WP_262582658.1">
    <property type="nucleotide sequence ID" value="NZ_JAOQJL010000004.1"/>
</dbReference>
<dbReference type="Pfam" id="PF11114">
    <property type="entry name" value="Minor_capsid_2"/>
    <property type="match status" value="1"/>
</dbReference>
<sequence>MKVEWNGTPEEIVKKKLGGRQGMLFLANQAAALMDPYVPADNLVLAQNVDITADEDTGYITYNSPYAHYQYMGEIYGPNIPIYDGGELMGFWSPPHKTPTGRKLKYSTFRHPLATDHWDQAMMTARKDELTAAYTRYLKEGGHDKT</sequence>
<proteinExistence type="predicted"/>
<evidence type="ECO:0000313" key="1">
    <source>
        <dbReference type="EMBL" id="MCU6764323.1"/>
    </source>
</evidence>
<dbReference type="Proteomes" id="UP001652409">
    <property type="component" value="Unassembled WGS sequence"/>
</dbReference>
<accession>A0ABT2TQ34</accession>
<name>A0ABT2TQ34_9FIRM</name>
<evidence type="ECO:0000313" key="2">
    <source>
        <dbReference type="Proteomes" id="UP001652409"/>
    </source>
</evidence>
<protein>
    <submittedName>
        <fullName evidence="1">Minor capsid protein</fullName>
    </submittedName>
</protein>